<organism evidence="2 3">
    <name type="scientific">Golovinomyces cichoracearum</name>
    <dbReference type="NCBI Taxonomy" id="62708"/>
    <lineage>
        <taxon>Eukaryota</taxon>
        <taxon>Fungi</taxon>
        <taxon>Dikarya</taxon>
        <taxon>Ascomycota</taxon>
        <taxon>Pezizomycotina</taxon>
        <taxon>Leotiomycetes</taxon>
        <taxon>Erysiphales</taxon>
        <taxon>Erysiphaceae</taxon>
        <taxon>Golovinomyces</taxon>
    </lineage>
</organism>
<dbReference type="Proteomes" id="UP000285405">
    <property type="component" value="Unassembled WGS sequence"/>
</dbReference>
<sequence length="466" mass="51965">MPASPSHSRSMVKSKPTAIVASTNSSSAKSDKSIQLSPSRLPVKPTRSSSRLQNSVENLPQPRLFRNNTSSANAANSKSNNDTERPSVAGLRRSASSCRVKAPSIEPNAGKRDRSTPLVTASRHSRHNSAKSSSVNTRDSSHGRTRSSSTLTSTSNTRPLTRGSITVDAAIRAPLLAPDVQTLKKPKFSTHQQHYSPVKNPAPKLHPAAFLAPPTPSKWPSNKAISAEISKLQNELLQLHLLHKDAATVEKEWRASAKNKISARFKKLVEMESSIREAEKHENAKLNSIALKEWQEVGVPGWGLDEKIQVLDDILTEVLNIGDTGGKYSRVVRTFKKWLESCQDVLSYRARKDESNLEGLFLEDLESTWKDDCFSLYRKLGVWNENLRDLGMPQCQSSLVMMINWIQIIISGMLSELGLMAQMEEEVMKMERQWIRNMTEELTDEEVEDRQAAGAIWRSMPMTSKT</sequence>
<reference evidence="2 3" key="1">
    <citation type="journal article" date="2018" name="BMC Genomics">
        <title>Comparative genome analyses reveal sequence features reflecting distinct modes of host-adaptation between dicot and monocot powdery mildew.</title>
        <authorList>
            <person name="Wu Y."/>
            <person name="Ma X."/>
            <person name="Pan Z."/>
            <person name="Kale S.D."/>
            <person name="Song Y."/>
            <person name="King H."/>
            <person name="Zhang Q."/>
            <person name="Presley C."/>
            <person name="Deng X."/>
            <person name="Wei C.I."/>
            <person name="Xiao S."/>
        </authorList>
    </citation>
    <scope>NUCLEOTIDE SEQUENCE [LARGE SCALE GENOMIC DNA]</scope>
    <source>
        <strain evidence="2">UCSC1</strain>
    </source>
</reference>
<name>A0A420H6M0_9PEZI</name>
<feature type="compositionally biased region" description="Polar residues" evidence="1">
    <location>
        <begin position="1"/>
        <end position="11"/>
    </location>
</feature>
<comment type="caution">
    <text evidence="2">The sequence shown here is derived from an EMBL/GenBank/DDBJ whole genome shotgun (WGS) entry which is preliminary data.</text>
</comment>
<evidence type="ECO:0000313" key="2">
    <source>
        <dbReference type="EMBL" id="RKF53074.1"/>
    </source>
</evidence>
<feature type="compositionally biased region" description="Low complexity" evidence="1">
    <location>
        <begin position="67"/>
        <end position="80"/>
    </location>
</feature>
<feature type="compositionally biased region" description="Low complexity" evidence="1">
    <location>
        <begin position="22"/>
        <end position="37"/>
    </location>
</feature>
<dbReference type="OrthoDB" id="5429993at2759"/>
<protein>
    <recommendedName>
        <fullName evidence="4">Aga1 a-agglutinin anchor subunit</fullName>
    </recommendedName>
</protein>
<feature type="region of interest" description="Disordered" evidence="1">
    <location>
        <begin position="186"/>
        <end position="217"/>
    </location>
</feature>
<dbReference type="AlphaFoldDB" id="A0A420H6M0"/>
<feature type="compositionally biased region" description="Low complexity" evidence="1">
    <location>
        <begin position="146"/>
        <end position="162"/>
    </location>
</feature>
<proteinExistence type="predicted"/>
<feature type="compositionally biased region" description="Polar residues" evidence="1">
    <location>
        <begin position="46"/>
        <end position="58"/>
    </location>
</feature>
<feature type="region of interest" description="Disordered" evidence="1">
    <location>
        <begin position="1"/>
        <end position="163"/>
    </location>
</feature>
<dbReference type="EMBL" id="MCBR01022503">
    <property type="protein sequence ID" value="RKF53074.1"/>
    <property type="molecule type" value="Genomic_DNA"/>
</dbReference>
<evidence type="ECO:0008006" key="4">
    <source>
        <dbReference type="Google" id="ProtNLM"/>
    </source>
</evidence>
<evidence type="ECO:0000256" key="1">
    <source>
        <dbReference type="SAM" id="MobiDB-lite"/>
    </source>
</evidence>
<accession>A0A420H6M0</accession>
<evidence type="ECO:0000313" key="3">
    <source>
        <dbReference type="Proteomes" id="UP000285405"/>
    </source>
</evidence>
<gene>
    <name evidence="2" type="ORF">GcC1_225015</name>
</gene>